<evidence type="ECO:0000259" key="1">
    <source>
        <dbReference type="PROSITE" id="PS50887"/>
    </source>
</evidence>
<gene>
    <name evidence="2" type="ORF">C9J27_03765</name>
</gene>
<sequence>MFNILKATLFSKKTKNTNINSFGGDLFDGSFDSIAILDHEFKVMRINEQMSYSFECVEDDVIGSYIWSFMASNNPKDDFLNMMLEVDSSGKLLVNSFPARKRDGSVFISNFKVLKSNSNGAYVFIIKDLTAFKERENVLIRDAKSDNLTGLLNRKGLEERLSYAIDELPEYSNFKIGVLFIDLDEFKSINDTFGHKAGDELLCYVARALRDSLPEESTISRIGGDEFVCVVPVCESKRELNSFGLSIIENVAKSVIVDGNHITVKCSVGGALFPDDAKTVESIIKSSDYAMYSAKTSGKNKVHILGL</sequence>
<dbReference type="InterPro" id="IPR000160">
    <property type="entry name" value="GGDEF_dom"/>
</dbReference>
<dbReference type="AlphaFoldDB" id="A0A2T3KMX4"/>
<comment type="caution">
    <text evidence="2">The sequence shown here is derived from an EMBL/GenBank/DDBJ whole genome shotgun (WGS) entry which is preliminary data.</text>
</comment>
<dbReference type="InterPro" id="IPR043128">
    <property type="entry name" value="Rev_trsase/Diguanyl_cyclase"/>
</dbReference>
<dbReference type="PROSITE" id="PS50887">
    <property type="entry name" value="GGDEF"/>
    <property type="match status" value="1"/>
</dbReference>
<dbReference type="Gene3D" id="3.30.450.20">
    <property type="entry name" value="PAS domain"/>
    <property type="match status" value="1"/>
</dbReference>
<dbReference type="RefSeq" id="WP_107288877.1">
    <property type="nucleotide sequence ID" value="NZ_PYNF01000002.1"/>
</dbReference>
<protein>
    <recommendedName>
        <fullName evidence="1">GGDEF domain-containing protein</fullName>
    </recommendedName>
</protein>
<dbReference type="Proteomes" id="UP000241426">
    <property type="component" value="Unassembled WGS sequence"/>
</dbReference>
<organism evidence="2 3">
    <name type="scientific">Photobacterium kishitanii</name>
    <dbReference type="NCBI Taxonomy" id="318456"/>
    <lineage>
        <taxon>Bacteria</taxon>
        <taxon>Pseudomonadati</taxon>
        <taxon>Pseudomonadota</taxon>
        <taxon>Gammaproteobacteria</taxon>
        <taxon>Vibrionales</taxon>
        <taxon>Vibrionaceae</taxon>
        <taxon>Photobacterium</taxon>
    </lineage>
</organism>
<dbReference type="Pfam" id="PF00990">
    <property type="entry name" value="GGDEF"/>
    <property type="match status" value="1"/>
</dbReference>
<dbReference type="CDD" id="cd01949">
    <property type="entry name" value="GGDEF"/>
    <property type="match status" value="1"/>
</dbReference>
<proteinExistence type="predicted"/>
<dbReference type="InterPro" id="IPR035965">
    <property type="entry name" value="PAS-like_dom_sf"/>
</dbReference>
<dbReference type="EMBL" id="PYNF01000002">
    <property type="protein sequence ID" value="PSV01150.1"/>
    <property type="molecule type" value="Genomic_DNA"/>
</dbReference>
<reference evidence="2 3" key="1">
    <citation type="submission" date="2018-01" db="EMBL/GenBank/DDBJ databases">
        <title>Whole genome sequencing of Histamine producing bacteria.</title>
        <authorList>
            <person name="Butler K."/>
        </authorList>
    </citation>
    <scope>NUCLEOTIDE SEQUENCE [LARGE SCALE GENOMIC DNA]</scope>
    <source>
        <strain evidence="2 3">FS-7.2</strain>
    </source>
</reference>
<dbReference type="InterPro" id="IPR052155">
    <property type="entry name" value="Biofilm_reg_signaling"/>
</dbReference>
<dbReference type="PANTHER" id="PTHR44757:SF2">
    <property type="entry name" value="BIOFILM ARCHITECTURE MAINTENANCE PROTEIN MBAA"/>
    <property type="match status" value="1"/>
</dbReference>
<dbReference type="InterPro" id="IPR029787">
    <property type="entry name" value="Nucleotide_cyclase"/>
</dbReference>
<evidence type="ECO:0000313" key="2">
    <source>
        <dbReference type="EMBL" id="PSV01150.1"/>
    </source>
</evidence>
<accession>A0A2T3KMX4</accession>
<dbReference type="Gene3D" id="3.30.70.270">
    <property type="match status" value="1"/>
</dbReference>
<dbReference type="NCBIfam" id="TIGR00254">
    <property type="entry name" value="GGDEF"/>
    <property type="match status" value="1"/>
</dbReference>
<dbReference type="SUPFAM" id="SSF55073">
    <property type="entry name" value="Nucleotide cyclase"/>
    <property type="match status" value="1"/>
</dbReference>
<feature type="domain" description="GGDEF" evidence="1">
    <location>
        <begin position="174"/>
        <end position="307"/>
    </location>
</feature>
<dbReference type="SMART" id="SM00267">
    <property type="entry name" value="GGDEF"/>
    <property type="match status" value="1"/>
</dbReference>
<dbReference type="PANTHER" id="PTHR44757">
    <property type="entry name" value="DIGUANYLATE CYCLASE DGCP"/>
    <property type="match status" value="1"/>
</dbReference>
<dbReference type="SUPFAM" id="SSF55785">
    <property type="entry name" value="PYP-like sensor domain (PAS domain)"/>
    <property type="match status" value="1"/>
</dbReference>
<name>A0A2T3KMX4_9GAMM</name>
<evidence type="ECO:0000313" key="3">
    <source>
        <dbReference type="Proteomes" id="UP000241426"/>
    </source>
</evidence>